<comment type="pathway">
    <text evidence="9">Metabolic intermediate biosynthesis; acetyl-CoA biosynthesis; acetyl-CoA from acetate: step 1/2.</text>
</comment>
<evidence type="ECO:0000256" key="1">
    <source>
        <dbReference type="ARBA" id="ARBA00008748"/>
    </source>
</evidence>
<name>A0A0B5E6G2_9RHOB</name>
<dbReference type="GO" id="GO:0006083">
    <property type="term" value="P:acetate metabolic process"/>
    <property type="evidence" value="ECO:0007669"/>
    <property type="project" value="TreeGrafter"/>
</dbReference>
<dbReference type="GO" id="GO:0006085">
    <property type="term" value="P:acetyl-CoA biosynthetic process"/>
    <property type="evidence" value="ECO:0007669"/>
    <property type="project" value="UniProtKB-UniRule"/>
</dbReference>
<dbReference type="Gene3D" id="3.30.420.40">
    <property type="match status" value="2"/>
</dbReference>
<comment type="subcellular location">
    <subcellularLocation>
        <location evidence="9">Cytoplasm</location>
    </subcellularLocation>
</comment>
<feature type="binding site" evidence="9">
    <location>
        <position position="8"/>
    </location>
    <ligand>
        <name>Mg(2+)</name>
        <dbReference type="ChEBI" id="CHEBI:18420"/>
    </ligand>
</feature>
<keyword evidence="7 9" id="KW-0067">ATP-binding</keyword>
<dbReference type="PROSITE" id="PS01076">
    <property type="entry name" value="ACETATE_KINASE_2"/>
    <property type="match status" value="1"/>
</dbReference>
<keyword evidence="2 9" id="KW-0963">Cytoplasm</keyword>
<dbReference type="UniPathway" id="UPA00340">
    <property type="reaction ID" value="UER00458"/>
</dbReference>
<comment type="similarity">
    <text evidence="1 9 10">Belongs to the acetokinase family.</text>
</comment>
<keyword evidence="8 9" id="KW-0460">Magnesium</keyword>
<proteinExistence type="inferred from homology"/>
<feature type="binding site" evidence="9">
    <location>
        <position position="85"/>
    </location>
    <ligand>
        <name>substrate</name>
    </ligand>
</feature>
<feature type="binding site" evidence="9">
    <location>
        <begin position="196"/>
        <end position="200"/>
    </location>
    <ligand>
        <name>ATP</name>
        <dbReference type="ChEBI" id="CHEBI:30616"/>
    </ligand>
</feature>
<dbReference type="InterPro" id="IPR043129">
    <property type="entry name" value="ATPase_NBD"/>
</dbReference>
<comment type="caution">
    <text evidence="9">Lacks conserved residue(s) required for the propagation of feature annotation.</text>
</comment>
<dbReference type="HOGENOM" id="CLU_020352_0_0_5"/>
<evidence type="ECO:0000313" key="11">
    <source>
        <dbReference type="EMBL" id="AJE49040.1"/>
    </source>
</evidence>
<feature type="binding site" evidence="9">
    <location>
        <position position="15"/>
    </location>
    <ligand>
        <name>ATP</name>
        <dbReference type="ChEBI" id="CHEBI:30616"/>
    </ligand>
</feature>
<comment type="catalytic activity">
    <reaction evidence="9">
        <text>acetate + ATP = acetyl phosphate + ADP</text>
        <dbReference type="Rhea" id="RHEA:11352"/>
        <dbReference type="ChEBI" id="CHEBI:22191"/>
        <dbReference type="ChEBI" id="CHEBI:30089"/>
        <dbReference type="ChEBI" id="CHEBI:30616"/>
        <dbReference type="ChEBI" id="CHEBI:456216"/>
        <dbReference type="EC" id="2.7.2.1"/>
    </reaction>
</comment>
<keyword evidence="6 9" id="KW-0418">Kinase</keyword>
<evidence type="ECO:0000256" key="6">
    <source>
        <dbReference type="ARBA" id="ARBA00022777"/>
    </source>
</evidence>
<dbReference type="SUPFAM" id="SSF53067">
    <property type="entry name" value="Actin-like ATPase domain"/>
    <property type="match status" value="2"/>
</dbReference>
<evidence type="ECO:0000256" key="4">
    <source>
        <dbReference type="ARBA" id="ARBA00022723"/>
    </source>
</evidence>
<dbReference type="OrthoDB" id="9802453at2"/>
<feature type="binding site" evidence="9">
    <location>
        <position position="374"/>
    </location>
    <ligand>
        <name>Mg(2+)</name>
        <dbReference type="ChEBI" id="CHEBI:18420"/>
    </ligand>
</feature>
<dbReference type="AlphaFoldDB" id="A0A0B5E6G2"/>
<accession>A0A0B5E6G2</accession>
<evidence type="ECO:0000256" key="7">
    <source>
        <dbReference type="ARBA" id="ARBA00022840"/>
    </source>
</evidence>
<sequence>MTAVLSLNVGSSSLKAAGFVRTGAELKKVFTATHDASAGDTELVVHRNGTAHTLGRPGEDYREGALALLAHAGEVLGGRLVVGHRVVHGGRLSGAPVRLDAGTIDRLRAFAPLAPLHQIANLAPAEALLEARPDLFQTASFDTSFHETMPETSRQLPLPASVTGETLRRYGFHGLSFRSVARRMAGHGFVRIVALHLGGGASVCAMRDGRSIDTTMGATPLAGPMMTTRAGSVDPGVLLHLLERGHDTERLADLLWKKSGLLGVSEESSDLRDLIGSGSAAAETAVELFCADLVRHTGAMVARLGGMDAVVFTGGAGAGQPLIRERVAEAFDWAGLRLDAEGNAALTEQGVAPQGSRISAPDSGIEAWVLPVDEETEIARDACQLSEEEDL</sequence>
<dbReference type="Pfam" id="PF00871">
    <property type="entry name" value="Acetate_kinase"/>
    <property type="match status" value="1"/>
</dbReference>
<dbReference type="RefSeq" id="WP_043871208.1">
    <property type="nucleotide sequence ID" value="NZ_CP004393.1"/>
</dbReference>
<keyword evidence="3 9" id="KW-0808">Transferase</keyword>
<evidence type="ECO:0000313" key="12">
    <source>
        <dbReference type="Proteomes" id="UP000031521"/>
    </source>
</evidence>
<reference evidence="11 12" key="1">
    <citation type="journal article" date="2014" name="Int. J. Syst. Evol. Microbiol.">
        <title>Celeribacter indicus sp. nov., a polycyclic aromatic hydrocarbon-degrading bacterium from deep-sea sediment and reclassification of Huaishuia halophila as Celeribacter halophilus comb. nov.</title>
        <authorList>
            <person name="Lai Q."/>
            <person name="Cao J."/>
            <person name="Yuan J."/>
            <person name="Li F."/>
            <person name="Shao Z."/>
        </authorList>
    </citation>
    <scope>NUCLEOTIDE SEQUENCE [LARGE SCALE GENOMIC DNA]</scope>
    <source>
        <strain evidence="11">P73</strain>
    </source>
</reference>
<dbReference type="GO" id="GO:0005524">
    <property type="term" value="F:ATP binding"/>
    <property type="evidence" value="ECO:0007669"/>
    <property type="project" value="UniProtKB-KW"/>
</dbReference>
<gene>
    <name evidence="9" type="primary">ackA</name>
    <name evidence="11" type="ORF">P73_4325</name>
</gene>
<evidence type="ECO:0000256" key="3">
    <source>
        <dbReference type="ARBA" id="ARBA00022679"/>
    </source>
</evidence>
<dbReference type="PIRSF" id="PIRSF000722">
    <property type="entry name" value="Acetate_prop_kin"/>
    <property type="match status" value="1"/>
</dbReference>
<dbReference type="InterPro" id="IPR000890">
    <property type="entry name" value="Aliphatic_acid_kin_short-chain"/>
</dbReference>
<dbReference type="PANTHER" id="PTHR21060:SF21">
    <property type="entry name" value="ACETATE KINASE"/>
    <property type="match status" value="1"/>
</dbReference>
<comment type="cofactor">
    <cofactor evidence="9">
        <name>Mg(2+)</name>
        <dbReference type="ChEBI" id="CHEBI:18420"/>
    </cofactor>
    <cofactor evidence="9">
        <name>Mn(2+)</name>
        <dbReference type="ChEBI" id="CHEBI:29035"/>
    </cofactor>
    <text evidence="9">Mg(2+). Can also accept Mn(2+).</text>
</comment>
<evidence type="ECO:0000256" key="10">
    <source>
        <dbReference type="RuleBase" id="RU003835"/>
    </source>
</evidence>
<dbReference type="STRING" id="1208324.P73_4325"/>
<evidence type="ECO:0000256" key="9">
    <source>
        <dbReference type="HAMAP-Rule" id="MF_00020"/>
    </source>
</evidence>
<comment type="function">
    <text evidence="9">Catalyzes the formation of acetyl phosphate from acetate and ATP. Can also catalyze the reverse reaction.</text>
</comment>
<feature type="binding site" evidence="9">
    <location>
        <begin position="270"/>
        <end position="272"/>
    </location>
    <ligand>
        <name>ATP</name>
        <dbReference type="ChEBI" id="CHEBI:30616"/>
    </ligand>
</feature>
<evidence type="ECO:0000256" key="5">
    <source>
        <dbReference type="ARBA" id="ARBA00022741"/>
    </source>
</evidence>
<dbReference type="InterPro" id="IPR004372">
    <property type="entry name" value="Ac/propionate_kinase"/>
</dbReference>
<dbReference type="KEGG" id="cid:P73_4325"/>
<dbReference type="PRINTS" id="PR00471">
    <property type="entry name" value="ACETATEKNASE"/>
</dbReference>
<dbReference type="EC" id="2.7.2.1" evidence="9"/>
<feature type="active site" description="Proton donor/acceptor" evidence="9">
    <location>
        <position position="142"/>
    </location>
</feature>
<organism evidence="11 12">
    <name type="scientific">Celeribacter indicus</name>
    <dbReference type="NCBI Taxonomy" id="1208324"/>
    <lineage>
        <taxon>Bacteria</taxon>
        <taxon>Pseudomonadati</taxon>
        <taxon>Pseudomonadota</taxon>
        <taxon>Alphaproteobacteria</taxon>
        <taxon>Rhodobacterales</taxon>
        <taxon>Roseobacteraceae</taxon>
        <taxon>Celeribacter</taxon>
    </lineage>
</organism>
<feature type="site" description="Transition state stabilizer" evidence="9">
    <location>
        <position position="173"/>
    </location>
</feature>
<comment type="subunit">
    <text evidence="9">Homodimer.</text>
</comment>
<dbReference type="Proteomes" id="UP000031521">
    <property type="component" value="Chromosome"/>
</dbReference>
<protein>
    <recommendedName>
        <fullName evidence="9">Acetate kinase</fullName>
        <ecNumber evidence="9">2.7.2.1</ecNumber>
    </recommendedName>
    <alternativeName>
        <fullName evidence="9">Acetokinase</fullName>
    </alternativeName>
</protein>
<dbReference type="HAMAP" id="MF_00020">
    <property type="entry name" value="Acetate_kinase"/>
    <property type="match status" value="1"/>
</dbReference>
<keyword evidence="5 9" id="KW-0547">Nucleotide-binding</keyword>
<dbReference type="PROSITE" id="PS01075">
    <property type="entry name" value="ACETATE_KINASE_1"/>
    <property type="match status" value="1"/>
</dbReference>
<dbReference type="PANTHER" id="PTHR21060">
    <property type="entry name" value="ACETATE KINASE"/>
    <property type="match status" value="1"/>
</dbReference>
<dbReference type="GO" id="GO:0005829">
    <property type="term" value="C:cytosol"/>
    <property type="evidence" value="ECO:0007669"/>
    <property type="project" value="TreeGrafter"/>
</dbReference>
<dbReference type="GO" id="GO:0008776">
    <property type="term" value="F:acetate kinase activity"/>
    <property type="evidence" value="ECO:0007669"/>
    <property type="project" value="UniProtKB-UniRule"/>
</dbReference>
<keyword evidence="4 9" id="KW-0479">Metal-binding</keyword>
<dbReference type="GO" id="GO:0000287">
    <property type="term" value="F:magnesium ion binding"/>
    <property type="evidence" value="ECO:0007669"/>
    <property type="project" value="UniProtKB-UniRule"/>
</dbReference>
<keyword evidence="12" id="KW-1185">Reference proteome</keyword>
<dbReference type="EMBL" id="CP004393">
    <property type="protein sequence ID" value="AJE49040.1"/>
    <property type="molecule type" value="Genomic_DNA"/>
</dbReference>
<dbReference type="InterPro" id="IPR023865">
    <property type="entry name" value="Aliphatic_acid_kinase_CS"/>
</dbReference>
<feature type="site" description="Transition state stabilizer" evidence="9">
    <location>
        <position position="229"/>
    </location>
</feature>
<evidence type="ECO:0000256" key="8">
    <source>
        <dbReference type="ARBA" id="ARBA00022842"/>
    </source>
</evidence>
<evidence type="ECO:0000256" key="2">
    <source>
        <dbReference type="ARBA" id="ARBA00022490"/>
    </source>
</evidence>